<keyword evidence="5 8" id="KW-0456">Lyase</keyword>
<evidence type="ECO:0000259" key="9">
    <source>
        <dbReference type="Pfam" id="PF04909"/>
    </source>
</evidence>
<feature type="domain" description="Amidohydrolase-related" evidence="9">
    <location>
        <begin position="14"/>
        <end position="340"/>
    </location>
</feature>
<dbReference type="EMBL" id="ML986485">
    <property type="protein sequence ID" value="KAF2279938.1"/>
    <property type="molecule type" value="Genomic_DNA"/>
</dbReference>
<evidence type="ECO:0000256" key="2">
    <source>
        <dbReference type="ARBA" id="ARBA00022723"/>
    </source>
</evidence>
<dbReference type="PANTHER" id="PTHR21240">
    <property type="entry name" value="2-AMINO-3-CARBOXYLMUCONATE-6-SEMIALDEHYDE DECARBOXYLASE"/>
    <property type="match status" value="1"/>
</dbReference>
<evidence type="ECO:0000256" key="3">
    <source>
        <dbReference type="ARBA" id="ARBA00022793"/>
    </source>
</evidence>
<comment type="catalytic activity">
    <reaction evidence="6">
        <text>6-methylsalicylate + H(+) = 3-methylphenol + CO2</text>
        <dbReference type="Rhea" id="RHEA:23112"/>
        <dbReference type="ChEBI" id="CHEBI:15378"/>
        <dbReference type="ChEBI" id="CHEBI:16526"/>
        <dbReference type="ChEBI" id="CHEBI:17231"/>
        <dbReference type="ChEBI" id="CHEBI:36658"/>
        <dbReference type="EC" id="4.1.1.52"/>
    </reaction>
    <physiologicalReaction direction="left-to-right" evidence="6">
        <dbReference type="Rhea" id="RHEA:23113"/>
    </physiologicalReaction>
</comment>
<dbReference type="Gene3D" id="3.20.20.140">
    <property type="entry name" value="Metal-dependent hydrolases"/>
    <property type="match status" value="1"/>
</dbReference>
<comment type="similarity">
    <text evidence="1">Belongs to the metallo-dependent hydrolases superfamily. ACMSD family.</text>
</comment>
<keyword evidence="11" id="KW-1185">Reference proteome</keyword>
<organism evidence="10 11">
    <name type="scientific">Westerdykella ornata</name>
    <dbReference type="NCBI Taxonomy" id="318751"/>
    <lineage>
        <taxon>Eukaryota</taxon>
        <taxon>Fungi</taxon>
        <taxon>Dikarya</taxon>
        <taxon>Ascomycota</taxon>
        <taxon>Pezizomycotina</taxon>
        <taxon>Dothideomycetes</taxon>
        <taxon>Pleosporomycetidae</taxon>
        <taxon>Pleosporales</taxon>
        <taxon>Sporormiaceae</taxon>
        <taxon>Westerdykella</taxon>
    </lineage>
</organism>
<sequence>MASSSSTSLLPPRIDVHSHFIPQFYDEALRSTGHQKPDGMPGIPSWSIEEHLQMMAANNVTKSILSISSPGTWLSSQYAYSIGLTASLNRHAAHLKETYPDKFGYWASLPLPNIESSIREIRQCQDSADGFCLLTNYHGLYLGHPRFDRVFRELDDLRATVFIHPTTPCTVQGVPPTPATPLAQHHPSPKFEFLFDTARAVIDLFSSGTVQRYPHITYILPHAGGCLPPTWTRMVQWGHVVPGEPRIDPQWARERLDEQFYFDLAGWVFDGPEGGSGQLKALVHGYGISHERLLYGSDYPFTRPPSVRAFAERMQNGLECLFTESERKAIYEKNAERLLGKKRTQLRNC</sequence>
<accession>A0A6A6JVU6</accession>
<dbReference type="RefSeq" id="XP_033657477.1">
    <property type="nucleotide sequence ID" value="XM_033797505.1"/>
</dbReference>
<evidence type="ECO:0000256" key="4">
    <source>
        <dbReference type="ARBA" id="ARBA00022833"/>
    </source>
</evidence>
<reference evidence="10" key="1">
    <citation type="journal article" date="2020" name="Stud. Mycol.">
        <title>101 Dothideomycetes genomes: a test case for predicting lifestyles and emergence of pathogens.</title>
        <authorList>
            <person name="Haridas S."/>
            <person name="Albert R."/>
            <person name="Binder M."/>
            <person name="Bloem J."/>
            <person name="Labutti K."/>
            <person name="Salamov A."/>
            <person name="Andreopoulos B."/>
            <person name="Baker S."/>
            <person name="Barry K."/>
            <person name="Bills G."/>
            <person name="Bluhm B."/>
            <person name="Cannon C."/>
            <person name="Castanera R."/>
            <person name="Culley D."/>
            <person name="Daum C."/>
            <person name="Ezra D."/>
            <person name="Gonzalez J."/>
            <person name="Henrissat B."/>
            <person name="Kuo A."/>
            <person name="Liang C."/>
            <person name="Lipzen A."/>
            <person name="Lutzoni F."/>
            <person name="Magnuson J."/>
            <person name="Mondo S."/>
            <person name="Nolan M."/>
            <person name="Ohm R."/>
            <person name="Pangilinan J."/>
            <person name="Park H.-J."/>
            <person name="Ramirez L."/>
            <person name="Alfaro M."/>
            <person name="Sun H."/>
            <person name="Tritt A."/>
            <person name="Yoshinaga Y."/>
            <person name="Zwiers L.-H."/>
            <person name="Turgeon B."/>
            <person name="Goodwin S."/>
            <person name="Spatafora J."/>
            <person name="Crous P."/>
            <person name="Grigoriev I."/>
        </authorList>
    </citation>
    <scope>NUCLEOTIDE SEQUENCE</scope>
    <source>
        <strain evidence="10">CBS 379.55</strain>
    </source>
</reference>
<dbReference type="GO" id="GO:0005829">
    <property type="term" value="C:cytosol"/>
    <property type="evidence" value="ECO:0007669"/>
    <property type="project" value="TreeGrafter"/>
</dbReference>
<dbReference type="GeneID" id="54550680"/>
<keyword evidence="4" id="KW-0862">Zinc</keyword>
<dbReference type="GO" id="GO:0016787">
    <property type="term" value="F:hydrolase activity"/>
    <property type="evidence" value="ECO:0007669"/>
    <property type="project" value="UniProtKB-KW"/>
</dbReference>
<dbReference type="EC" id="4.1.1.52" evidence="7"/>
<dbReference type="PANTHER" id="PTHR21240:SF29">
    <property type="entry name" value="AMIDOHYDROLASE-RELATED DOMAIN-CONTAINING PROTEIN"/>
    <property type="match status" value="1"/>
</dbReference>
<dbReference type="GO" id="GO:0019748">
    <property type="term" value="P:secondary metabolic process"/>
    <property type="evidence" value="ECO:0007669"/>
    <property type="project" value="TreeGrafter"/>
</dbReference>
<dbReference type="GO" id="GO:0046872">
    <property type="term" value="F:metal ion binding"/>
    <property type="evidence" value="ECO:0007669"/>
    <property type="project" value="UniProtKB-KW"/>
</dbReference>
<dbReference type="SUPFAM" id="SSF51556">
    <property type="entry name" value="Metallo-dependent hydrolases"/>
    <property type="match status" value="1"/>
</dbReference>
<dbReference type="AlphaFoldDB" id="A0A6A6JVU6"/>
<dbReference type="Proteomes" id="UP000800097">
    <property type="component" value="Unassembled WGS sequence"/>
</dbReference>
<name>A0A6A6JVU6_WESOR</name>
<dbReference type="OrthoDB" id="2832284at2759"/>
<evidence type="ECO:0000256" key="1">
    <source>
        <dbReference type="ARBA" id="ARBA00005871"/>
    </source>
</evidence>
<gene>
    <name evidence="10" type="ORF">EI97DRAFT_429707</name>
</gene>
<keyword evidence="3 8" id="KW-0210">Decarboxylase</keyword>
<keyword evidence="10" id="KW-0378">Hydrolase</keyword>
<evidence type="ECO:0000256" key="7">
    <source>
        <dbReference type="ARBA" id="ARBA00038889"/>
    </source>
</evidence>
<proteinExistence type="inferred from homology"/>
<evidence type="ECO:0000313" key="10">
    <source>
        <dbReference type="EMBL" id="KAF2279938.1"/>
    </source>
</evidence>
<dbReference type="InterPro" id="IPR032466">
    <property type="entry name" value="Metal_Hydrolase"/>
</dbReference>
<keyword evidence="2" id="KW-0479">Metal-binding</keyword>
<evidence type="ECO:0000256" key="6">
    <source>
        <dbReference type="ARBA" id="ARBA00036832"/>
    </source>
</evidence>
<evidence type="ECO:0000313" key="11">
    <source>
        <dbReference type="Proteomes" id="UP000800097"/>
    </source>
</evidence>
<dbReference type="InterPro" id="IPR006680">
    <property type="entry name" value="Amidohydro-rel"/>
</dbReference>
<dbReference type="Pfam" id="PF04909">
    <property type="entry name" value="Amidohydro_2"/>
    <property type="match status" value="1"/>
</dbReference>
<protein>
    <recommendedName>
        <fullName evidence="7">6-methylsalicylate decarboxylase</fullName>
        <ecNumber evidence="7">4.1.1.52</ecNumber>
    </recommendedName>
</protein>
<evidence type="ECO:0000256" key="5">
    <source>
        <dbReference type="ARBA" id="ARBA00023239"/>
    </source>
</evidence>
<evidence type="ECO:0000256" key="8">
    <source>
        <dbReference type="RuleBase" id="RU366045"/>
    </source>
</evidence>
<dbReference type="GO" id="GO:0047596">
    <property type="term" value="F:6-methylsalicylate decarboxylase activity"/>
    <property type="evidence" value="ECO:0007669"/>
    <property type="project" value="UniProtKB-EC"/>
</dbReference>
<dbReference type="InterPro" id="IPR032465">
    <property type="entry name" value="ACMSD"/>
</dbReference>